<dbReference type="PATRIC" id="fig|458.5.peg.1451"/>
<dbReference type="OrthoDB" id="9770517at2"/>
<keyword evidence="2" id="KW-0564">Palmitate</keyword>
<reference evidence="3 4" key="1">
    <citation type="submission" date="2015-11" db="EMBL/GenBank/DDBJ databases">
        <title>Genomic analysis of 38 Legionella species identifies large and diverse effector repertoires.</title>
        <authorList>
            <person name="Burstein D."/>
            <person name="Amaro F."/>
            <person name="Zusman T."/>
            <person name="Lifshitz Z."/>
            <person name="Cohen O."/>
            <person name="Gilbert J.A."/>
            <person name="Pupko T."/>
            <person name="Shuman H.A."/>
            <person name="Segal G."/>
        </authorList>
    </citation>
    <scope>NUCLEOTIDE SEQUENCE [LARGE SCALE GENOMIC DNA]</scope>
    <source>
        <strain evidence="3 4">WA-270A-C2</strain>
    </source>
</reference>
<evidence type="ECO:0000256" key="2">
    <source>
        <dbReference type="RuleBase" id="RU362097"/>
    </source>
</evidence>
<dbReference type="Pfam" id="PF02321">
    <property type="entry name" value="OEP"/>
    <property type="match status" value="2"/>
</dbReference>
<evidence type="ECO:0000313" key="3">
    <source>
        <dbReference type="EMBL" id="KTD49053.1"/>
    </source>
</evidence>
<dbReference type="Proteomes" id="UP000054608">
    <property type="component" value="Unassembled WGS sequence"/>
</dbReference>
<dbReference type="Gene3D" id="2.20.200.10">
    <property type="entry name" value="Outer membrane efflux proteins (OEP)"/>
    <property type="match status" value="1"/>
</dbReference>
<dbReference type="AlphaFoldDB" id="A0A0W0XWD8"/>
<evidence type="ECO:0000313" key="4">
    <source>
        <dbReference type="Proteomes" id="UP000054608"/>
    </source>
</evidence>
<protein>
    <submittedName>
        <fullName evidence="3">Outer membrane efflux protein</fullName>
    </submittedName>
</protein>
<comment type="similarity">
    <text evidence="1 2">Belongs to the outer membrane factor (OMF) (TC 1.B.17) family.</text>
</comment>
<feature type="chain" id="PRO_5006774489" evidence="2">
    <location>
        <begin position="20"/>
        <end position="517"/>
    </location>
</feature>
<proteinExistence type="inferred from homology"/>
<organism evidence="3 4">
    <name type="scientific">Legionella rubrilucens</name>
    <dbReference type="NCBI Taxonomy" id="458"/>
    <lineage>
        <taxon>Bacteria</taxon>
        <taxon>Pseudomonadati</taxon>
        <taxon>Pseudomonadota</taxon>
        <taxon>Gammaproteobacteria</taxon>
        <taxon>Legionellales</taxon>
        <taxon>Legionellaceae</taxon>
        <taxon>Legionella</taxon>
    </lineage>
</organism>
<comment type="subcellular location">
    <subcellularLocation>
        <location evidence="2">Cell outer membrane</location>
        <topology evidence="2">Lipid-anchor</topology>
    </subcellularLocation>
</comment>
<accession>A0A0W0XWD8</accession>
<dbReference type="Gene3D" id="1.20.1600.10">
    <property type="entry name" value="Outer membrane efflux proteins (OEP)"/>
    <property type="match status" value="1"/>
</dbReference>
<keyword evidence="2" id="KW-0812">Transmembrane</keyword>
<keyword evidence="4" id="KW-1185">Reference proteome</keyword>
<dbReference type="GO" id="GO:0015562">
    <property type="term" value="F:efflux transmembrane transporter activity"/>
    <property type="evidence" value="ECO:0007669"/>
    <property type="project" value="InterPro"/>
</dbReference>
<evidence type="ECO:0000256" key="1">
    <source>
        <dbReference type="ARBA" id="ARBA00007613"/>
    </source>
</evidence>
<dbReference type="NCBIfam" id="TIGR01845">
    <property type="entry name" value="outer_NodT"/>
    <property type="match status" value="1"/>
</dbReference>
<keyword evidence="2" id="KW-0472">Membrane</keyword>
<dbReference type="SUPFAM" id="SSF56954">
    <property type="entry name" value="Outer membrane efflux proteins (OEP)"/>
    <property type="match status" value="1"/>
</dbReference>
<name>A0A0W0XWD8_9GAMM</name>
<dbReference type="GO" id="GO:0009279">
    <property type="term" value="C:cell outer membrane"/>
    <property type="evidence" value="ECO:0007669"/>
    <property type="project" value="UniProtKB-SubCell"/>
</dbReference>
<comment type="caution">
    <text evidence="3">The sequence shown here is derived from an EMBL/GenBank/DDBJ whole genome shotgun (WGS) entry which is preliminary data.</text>
</comment>
<dbReference type="PANTHER" id="PTHR30203">
    <property type="entry name" value="OUTER MEMBRANE CATION EFFLUX PROTEIN"/>
    <property type="match status" value="1"/>
</dbReference>
<dbReference type="PANTHER" id="PTHR30203:SF31">
    <property type="entry name" value="RND EFFLUX SYSTEM, OUTER MEMBRANE LIPOPROTEIN, NODT"/>
    <property type="match status" value="1"/>
</dbReference>
<dbReference type="InterPro" id="IPR010131">
    <property type="entry name" value="MdtP/NodT-like"/>
</dbReference>
<sequence length="517" mass="56972">MLKILIFIACLLLSACMVGPDYKEPAKNVAPYWLQKNPAVKVAPINNADWWKVFNDPTLTQLIHCGYHNNLSLQIAGVRVLQARAKLAQSVGELYPQQQVLNGSYTHVRTGGGELQGILPDKFDTASVGLSASWEIDFWGKYRRAIRANDAAFLASLAAYDNALVSLTADIAHAYISIRTLQQQIKTTQTNIHLQKVSLDIAQSRYRGGQTSLLDVQQAETELAETQSSLPDLVSQLQRQKDALAVLLGLVPTQVDDLLKKGSGIPRAPVSVAIGIPKEALARRPDIYQARMEAVAQSESIGAVKANLYPALTLSGSFSYTANNIGQASISNLFDPANRSVIAGPSVVWPLLNYGQITNAVREQDAVFQQSLLNYLNQVLKAQQEVQDNITQYIEARKTTALLGSANTSATKTTRLALIRYREGEANYTAVLNAEQQQLRIQKSLINAEGEIAKSLVALYRSLGGGWQIRRGNDIVPETIKQEMAARTNWGSLLKQQNHERPTTTEQQIKQLYLPNW</sequence>
<gene>
    <name evidence="3" type="ORF">Lrub_1404</name>
</gene>
<keyword evidence="2" id="KW-0449">Lipoprotein</keyword>
<keyword evidence="2" id="KW-1134">Transmembrane beta strand</keyword>
<dbReference type="EMBL" id="LNYT01000007">
    <property type="protein sequence ID" value="KTD49053.1"/>
    <property type="molecule type" value="Genomic_DNA"/>
</dbReference>
<feature type="signal peptide" evidence="2">
    <location>
        <begin position="1"/>
        <end position="19"/>
    </location>
</feature>
<dbReference type="STRING" id="458.Lrub_1404"/>
<dbReference type="RefSeq" id="WP_058531467.1">
    <property type="nucleotide sequence ID" value="NZ_CAAAIN010000006.1"/>
</dbReference>
<dbReference type="InterPro" id="IPR003423">
    <property type="entry name" value="OMP_efflux"/>
</dbReference>
<keyword evidence="2" id="KW-0732">Signal</keyword>
<dbReference type="PROSITE" id="PS51257">
    <property type="entry name" value="PROKAR_LIPOPROTEIN"/>
    <property type="match status" value="1"/>
</dbReference>